<reference evidence="2" key="1">
    <citation type="submission" date="2023-04" db="EMBL/GenBank/DDBJ databases">
        <title>Phytophthora fragariaefolia NBRC 109709.</title>
        <authorList>
            <person name="Ichikawa N."/>
            <person name="Sato H."/>
            <person name="Tonouchi N."/>
        </authorList>
    </citation>
    <scope>NUCLEOTIDE SEQUENCE</scope>
    <source>
        <strain evidence="2">NBRC 109709</strain>
    </source>
</reference>
<protein>
    <submittedName>
        <fullName evidence="2">Unnamed protein product</fullName>
    </submittedName>
</protein>
<keyword evidence="3" id="KW-1185">Reference proteome</keyword>
<comment type="caution">
    <text evidence="2">The sequence shown here is derived from an EMBL/GenBank/DDBJ whole genome shotgun (WGS) entry which is preliminary data.</text>
</comment>
<feature type="coiled-coil region" evidence="1">
    <location>
        <begin position="109"/>
        <end position="136"/>
    </location>
</feature>
<accession>A0A9W6UB29</accession>
<proteinExistence type="predicted"/>
<organism evidence="2 3">
    <name type="scientific">Phytophthora fragariaefolia</name>
    <dbReference type="NCBI Taxonomy" id="1490495"/>
    <lineage>
        <taxon>Eukaryota</taxon>
        <taxon>Sar</taxon>
        <taxon>Stramenopiles</taxon>
        <taxon>Oomycota</taxon>
        <taxon>Peronosporomycetes</taxon>
        <taxon>Peronosporales</taxon>
        <taxon>Peronosporaceae</taxon>
        <taxon>Phytophthora</taxon>
    </lineage>
</organism>
<dbReference type="Proteomes" id="UP001165121">
    <property type="component" value="Unassembled WGS sequence"/>
</dbReference>
<dbReference type="AlphaFoldDB" id="A0A9W6UB29"/>
<evidence type="ECO:0000313" key="3">
    <source>
        <dbReference type="Proteomes" id="UP001165121"/>
    </source>
</evidence>
<evidence type="ECO:0000313" key="2">
    <source>
        <dbReference type="EMBL" id="GMF29515.1"/>
    </source>
</evidence>
<dbReference type="CDD" id="cd14686">
    <property type="entry name" value="bZIP"/>
    <property type="match status" value="1"/>
</dbReference>
<name>A0A9W6UB29_9STRA</name>
<keyword evidence="1" id="KW-0175">Coiled coil</keyword>
<evidence type="ECO:0000256" key="1">
    <source>
        <dbReference type="SAM" id="Coils"/>
    </source>
</evidence>
<gene>
    <name evidence="2" type="ORF">Pfra01_000632700</name>
</gene>
<dbReference type="OrthoDB" id="127326at2759"/>
<dbReference type="EMBL" id="BSXT01000538">
    <property type="protein sequence ID" value="GMF29515.1"/>
    <property type="molecule type" value="Genomic_DNA"/>
</dbReference>
<sequence length="351" mass="40016">MASSFLSVPNSYALSDNVIGSVVQRVTPFHNRLDDGCRAFTPAHRPTSGEYLQHDTTIGHKRLPPLEPPANAAAVDELTKDRIMRVTASRRERCRINQARYRKRQRIYAEDLTQGIEQMKDEIQKLEMKRQTILRCTLTNDNVWIVATEYFRLFRRGYLAPKKTQSHAQLDFLQTTMASDVTDGPVCGPDAILKHWKLLSMYHGDLEVKLRGLHQDGASDSILAKTRVSLTVTDNTLRNIYPHLSSGNKINAYEDSEAASSLAAKLLNQRLMMHGSVRFFWDDQRGRVVRMESKVDFMSAMVNLLGNLDDVVSVFEKAAISPEGRIIDHSRDSYFVVFTPPPSKRDWWSIY</sequence>